<organism evidence="2 3">
    <name type="scientific">Tunturiibacter lichenicola</name>
    <dbReference type="NCBI Taxonomy" id="2051959"/>
    <lineage>
        <taxon>Bacteria</taxon>
        <taxon>Pseudomonadati</taxon>
        <taxon>Acidobacteriota</taxon>
        <taxon>Terriglobia</taxon>
        <taxon>Terriglobales</taxon>
        <taxon>Acidobacteriaceae</taxon>
        <taxon>Tunturiibacter</taxon>
    </lineage>
</organism>
<dbReference type="InterPro" id="IPR037401">
    <property type="entry name" value="SnoaL-like"/>
</dbReference>
<accession>A0A852VB09</accession>
<dbReference type="GO" id="GO:0004769">
    <property type="term" value="F:steroid Delta-isomerase activity"/>
    <property type="evidence" value="ECO:0007669"/>
    <property type="project" value="UniProtKB-EC"/>
</dbReference>
<dbReference type="InterPro" id="IPR032710">
    <property type="entry name" value="NTF2-like_dom_sf"/>
</dbReference>
<dbReference type="EMBL" id="JACCCU010000001">
    <property type="protein sequence ID" value="NYF87979.1"/>
    <property type="molecule type" value="Genomic_DNA"/>
</dbReference>
<dbReference type="Gene3D" id="3.10.450.50">
    <property type="match status" value="1"/>
</dbReference>
<evidence type="ECO:0000313" key="2">
    <source>
        <dbReference type="EMBL" id="NYF87979.1"/>
    </source>
</evidence>
<dbReference type="AlphaFoldDB" id="A0A852VB09"/>
<feature type="domain" description="SnoaL-like" evidence="1">
    <location>
        <begin position="9"/>
        <end position="109"/>
    </location>
</feature>
<dbReference type="SUPFAM" id="SSF54427">
    <property type="entry name" value="NTF2-like"/>
    <property type="match status" value="1"/>
</dbReference>
<evidence type="ECO:0000313" key="3">
    <source>
        <dbReference type="Proteomes" id="UP000564385"/>
    </source>
</evidence>
<sequence length="127" mass="13775">MSASTKHAVSEYFAAIRAMDVDRLMTAFSPNAELYDPVGTPPKIGAEVIRAFFAQTFSSFQLVSLTENNVYIIGEIAAVKWTGRAVGPSGSACDFDGIDVLHCTEQGKIELVRAFWDPTSVMALLQP</sequence>
<gene>
    <name evidence="2" type="ORF">HDF08_000046</name>
</gene>
<reference evidence="2 3" key="1">
    <citation type="submission" date="2020-07" db="EMBL/GenBank/DDBJ databases">
        <title>Genomic Encyclopedia of Type Strains, Phase IV (KMG-V): Genome sequencing to study the core and pangenomes of soil and plant-associated prokaryotes.</title>
        <authorList>
            <person name="Whitman W."/>
        </authorList>
    </citation>
    <scope>NUCLEOTIDE SEQUENCE [LARGE SCALE GENOMIC DNA]</scope>
    <source>
        <strain evidence="2 3">M8UP22</strain>
    </source>
</reference>
<evidence type="ECO:0000259" key="1">
    <source>
        <dbReference type="Pfam" id="PF12680"/>
    </source>
</evidence>
<proteinExistence type="predicted"/>
<keyword evidence="2" id="KW-0413">Isomerase</keyword>
<protein>
    <submittedName>
        <fullName evidence="2">Steroid delta-isomerase</fullName>
        <ecNumber evidence="2">5.3.3.1</ecNumber>
    </submittedName>
</protein>
<comment type="caution">
    <text evidence="2">The sequence shown here is derived from an EMBL/GenBank/DDBJ whole genome shotgun (WGS) entry which is preliminary data.</text>
</comment>
<dbReference type="Proteomes" id="UP000564385">
    <property type="component" value="Unassembled WGS sequence"/>
</dbReference>
<dbReference type="Pfam" id="PF12680">
    <property type="entry name" value="SnoaL_2"/>
    <property type="match status" value="1"/>
</dbReference>
<name>A0A852VB09_9BACT</name>
<dbReference type="EC" id="5.3.3.1" evidence="2"/>